<feature type="domain" description="DUF4180" evidence="1">
    <location>
        <begin position="4"/>
        <end position="112"/>
    </location>
</feature>
<organism evidence="2 3">
    <name type="scientific">Nonomuraea pusilla</name>
    <dbReference type="NCBI Taxonomy" id="46177"/>
    <lineage>
        <taxon>Bacteria</taxon>
        <taxon>Bacillati</taxon>
        <taxon>Actinomycetota</taxon>
        <taxon>Actinomycetes</taxon>
        <taxon>Streptosporangiales</taxon>
        <taxon>Streptosporangiaceae</taxon>
        <taxon>Nonomuraea</taxon>
    </lineage>
</organism>
<gene>
    <name evidence="2" type="ORF">SAMN05660976_04637</name>
</gene>
<dbReference type="Proteomes" id="UP000198953">
    <property type="component" value="Unassembled WGS sequence"/>
</dbReference>
<name>A0A1H7WY08_9ACTN</name>
<evidence type="ECO:0000313" key="3">
    <source>
        <dbReference type="Proteomes" id="UP000198953"/>
    </source>
</evidence>
<dbReference type="RefSeq" id="WP_091102699.1">
    <property type="nucleotide sequence ID" value="NZ_FOBF01000011.1"/>
</dbReference>
<dbReference type="AlphaFoldDB" id="A0A1H7WY08"/>
<sequence length="116" mass="12861">MGDDRVFVYEQDKPRLRGGDDVLDLIGEAGYRGATWVAVPVGRLPEDFFSLRTGVAGEIVQKFANYRLGLAVVGDVADRAAASESFAAWVREADRGRQVWFVADLDELRTRLGRDT</sequence>
<proteinExistence type="predicted"/>
<accession>A0A1H7WY08</accession>
<dbReference type="STRING" id="46177.SAMN05660976_04637"/>
<keyword evidence="3" id="KW-1185">Reference proteome</keyword>
<protein>
    <recommendedName>
        <fullName evidence="1">DUF4180 domain-containing protein</fullName>
    </recommendedName>
</protein>
<dbReference type="Pfam" id="PF13788">
    <property type="entry name" value="DUF4180"/>
    <property type="match status" value="1"/>
</dbReference>
<dbReference type="EMBL" id="FOBF01000011">
    <property type="protein sequence ID" value="SEM25749.1"/>
    <property type="molecule type" value="Genomic_DNA"/>
</dbReference>
<dbReference type="OrthoDB" id="8595425at2"/>
<evidence type="ECO:0000313" key="2">
    <source>
        <dbReference type="EMBL" id="SEM25749.1"/>
    </source>
</evidence>
<dbReference type="InterPro" id="IPR025438">
    <property type="entry name" value="DUF4180"/>
</dbReference>
<reference evidence="2 3" key="1">
    <citation type="submission" date="2016-10" db="EMBL/GenBank/DDBJ databases">
        <authorList>
            <person name="de Groot N.N."/>
        </authorList>
    </citation>
    <scope>NUCLEOTIDE SEQUENCE [LARGE SCALE GENOMIC DNA]</scope>
    <source>
        <strain evidence="2 3">DSM 43357</strain>
    </source>
</reference>
<evidence type="ECO:0000259" key="1">
    <source>
        <dbReference type="Pfam" id="PF13788"/>
    </source>
</evidence>